<feature type="compositionally biased region" description="Basic and acidic residues" evidence="10">
    <location>
        <begin position="718"/>
        <end position="732"/>
    </location>
</feature>
<evidence type="ECO:0000256" key="2">
    <source>
        <dbReference type="ARBA" id="ARBA00004906"/>
    </source>
</evidence>
<keyword evidence="8" id="KW-0833">Ubl conjugation pathway</keyword>
<feature type="compositionally biased region" description="Acidic residues" evidence="10">
    <location>
        <begin position="697"/>
        <end position="716"/>
    </location>
</feature>
<comment type="pathway">
    <text evidence="2">Protein modification; protein ubiquitination.</text>
</comment>
<feature type="region of interest" description="Disordered" evidence="10">
    <location>
        <begin position="503"/>
        <end position="547"/>
    </location>
</feature>
<feature type="compositionally biased region" description="Acidic residues" evidence="10">
    <location>
        <begin position="529"/>
        <end position="540"/>
    </location>
</feature>
<dbReference type="SMART" id="SM00591">
    <property type="entry name" value="RWD"/>
    <property type="match status" value="1"/>
</dbReference>
<feature type="region of interest" description="Disordered" evidence="10">
    <location>
        <begin position="256"/>
        <end position="276"/>
    </location>
</feature>
<feature type="domain" description="RWD" evidence="11">
    <location>
        <begin position="14"/>
        <end position="166"/>
    </location>
</feature>
<dbReference type="InterPro" id="IPR013083">
    <property type="entry name" value="Znf_RING/FYVE/PHD"/>
</dbReference>
<keyword evidence="6" id="KW-0677">Repeat</keyword>
<keyword evidence="14" id="KW-1185">Reference proteome</keyword>
<evidence type="ECO:0000256" key="9">
    <source>
        <dbReference type="ARBA" id="ARBA00022833"/>
    </source>
</evidence>
<dbReference type="AlphaFoldDB" id="A0AAV9Q4D2"/>
<comment type="caution">
    <text evidence="13">The sequence shown here is derived from an EMBL/GenBank/DDBJ whole genome shotgun (WGS) entry which is preliminary data.</text>
</comment>
<dbReference type="GO" id="GO:0061630">
    <property type="term" value="F:ubiquitin protein ligase activity"/>
    <property type="evidence" value="ECO:0007669"/>
    <property type="project" value="UniProtKB-EC"/>
</dbReference>
<dbReference type="GO" id="GO:0008270">
    <property type="term" value="F:zinc ion binding"/>
    <property type="evidence" value="ECO:0007669"/>
    <property type="project" value="UniProtKB-KW"/>
</dbReference>
<comment type="catalytic activity">
    <reaction evidence="1">
        <text>[E2 ubiquitin-conjugating enzyme]-S-ubiquitinyl-L-cysteine + [acceptor protein]-L-lysine = [E2 ubiquitin-conjugating enzyme]-L-cysteine + [acceptor protein]-N(6)-ubiquitinyl-L-lysine.</text>
        <dbReference type="EC" id="2.3.2.31"/>
    </reaction>
</comment>
<dbReference type="SMART" id="SM00647">
    <property type="entry name" value="IBR"/>
    <property type="match status" value="2"/>
</dbReference>
<dbReference type="CDD" id="cd23820">
    <property type="entry name" value="RWD_RNF14"/>
    <property type="match status" value="1"/>
</dbReference>
<dbReference type="InterPro" id="IPR002867">
    <property type="entry name" value="IBR_dom"/>
</dbReference>
<feature type="compositionally biased region" description="Low complexity" evidence="10">
    <location>
        <begin position="633"/>
        <end position="643"/>
    </location>
</feature>
<dbReference type="InterPro" id="IPR006575">
    <property type="entry name" value="RWD_dom"/>
</dbReference>
<dbReference type="EMBL" id="JAXLQG010000014">
    <property type="protein sequence ID" value="KAK5532834.1"/>
    <property type="molecule type" value="Genomic_DNA"/>
</dbReference>
<dbReference type="InterPro" id="IPR047548">
    <property type="entry name" value="Rcat_RBR_RNF14"/>
</dbReference>
<dbReference type="EC" id="2.3.2.31" evidence="3"/>
<sequence length="732" mass="81937">MEDDPGAAEDERTIELSSIAAIFPELVVDPNDSYAATLDLAVTPVKPLRILFKGAESGAPPALLTPPTSSEQDDGSPSPKPPVQQLVQLDAHELSHLPPLSLRIYLPEGYPAEKAPTVSVSVSPPWLPRSVLKKLRDDCSRLWEELGKDQVVYTYIDHVQQEAENAFGLAGAPDFQISSDLKLALLDFDLKAKREQFENETFDCGICLEPKKGVYCHKMLQCGDVFCVACLQDFYKSCITEGDVDSVKCLSPTCGKDETQKTGPDGRPLKRRKHDRTLNPSELLQIPIEQELVQRYIRLKRKKRLEADPNTIYCPRQWCQGAARSKKHPKPIDPLNGLAEDSSESEEELPQKTKRRKKFDLEELPMSQRLSVCEDCNYAFCCVCRKGWHGELARCSPRRQKELDVEEAASLAYVQKYSTPCPTCNAPCQKTMGCNHMICFRCKSHFCYLCTAYLMPDNPYTHFNDLKSSCYMRLWVLEAGDGEGVDVQVFHHPELAEWDAEVVDGESDSDDDLPPENFEAFRGDRPFANEEESSDDEEPAPDQRRNRNVIEIVNFARPGGDQAQRIALPERPRPAGPPPPAAPNPPRAVPRRRGLGQQANRQRAMRNEPARVARDGHQPPGPGPPPPPPQPQAPGRQQQVGAQNPADAMNGHDNEELAPPVLPYAAPGQGNHPGGAMQPGPVRAMGLERFLQLAQQDQEDEWDSDELDEDLDELVPEEQPRRNNRARDRNWR</sequence>
<evidence type="ECO:0000313" key="13">
    <source>
        <dbReference type="EMBL" id="KAK5532834.1"/>
    </source>
</evidence>
<keyword evidence="9" id="KW-0862">Zinc</keyword>
<dbReference type="PANTHER" id="PTHR11685">
    <property type="entry name" value="RBR FAMILY RING FINGER AND IBR DOMAIN-CONTAINING"/>
    <property type="match status" value="1"/>
</dbReference>
<feature type="compositionally biased region" description="Pro residues" evidence="10">
    <location>
        <begin position="619"/>
        <end position="632"/>
    </location>
</feature>
<dbReference type="Pfam" id="PF01485">
    <property type="entry name" value="IBR"/>
    <property type="match status" value="1"/>
</dbReference>
<feature type="compositionally biased region" description="Basic and acidic residues" evidence="10">
    <location>
        <begin position="605"/>
        <end position="617"/>
    </location>
</feature>
<feature type="region of interest" description="Disordered" evidence="10">
    <location>
        <begin position="325"/>
        <end position="354"/>
    </location>
</feature>
<dbReference type="InterPro" id="IPR031127">
    <property type="entry name" value="E3_UB_ligase_RBR"/>
</dbReference>
<feature type="compositionally biased region" description="Acidic residues" evidence="10">
    <location>
        <begin position="503"/>
        <end position="514"/>
    </location>
</feature>
<gene>
    <name evidence="13" type="ORF">LTR25_007538</name>
</gene>
<evidence type="ECO:0000256" key="1">
    <source>
        <dbReference type="ARBA" id="ARBA00001798"/>
    </source>
</evidence>
<dbReference type="Gene3D" id="3.10.110.10">
    <property type="entry name" value="Ubiquitin Conjugating Enzyme"/>
    <property type="match status" value="1"/>
</dbReference>
<keyword evidence="5" id="KW-0479">Metal-binding</keyword>
<feature type="compositionally biased region" description="Basic and acidic residues" evidence="10">
    <location>
        <begin position="519"/>
        <end position="528"/>
    </location>
</feature>
<dbReference type="Gene3D" id="1.20.120.1750">
    <property type="match status" value="1"/>
</dbReference>
<evidence type="ECO:0000256" key="5">
    <source>
        <dbReference type="ARBA" id="ARBA00022723"/>
    </source>
</evidence>
<dbReference type="InterPro" id="IPR016135">
    <property type="entry name" value="UBQ-conjugating_enzyme/RWD"/>
</dbReference>
<keyword evidence="7" id="KW-0863">Zinc-finger</keyword>
<dbReference type="SUPFAM" id="SSF54495">
    <property type="entry name" value="UBC-like"/>
    <property type="match status" value="1"/>
</dbReference>
<name>A0AAV9Q4D2_9PEZI</name>
<evidence type="ECO:0000313" key="14">
    <source>
        <dbReference type="Proteomes" id="UP001345827"/>
    </source>
</evidence>
<evidence type="ECO:0000256" key="3">
    <source>
        <dbReference type="ARBA" id="ARBA00012251"/>
    </source>
</evidence>
<evidence type="ECO:0000256" key="4">
    <source>
        <dbReference type="ARBA" id="ARBA00022679"/>
    </source>
</evidence>
<dbReference type="PROSITE" id="PS50908">
    <property type="entry name" value="RWD"/>
    <property type="match status" value="1"/>
</dbReference>
<dbReference type="Proteomes" id="UP001345827">
    <property type="component" value="Unassembled WGS sequence"/>
</dbReference>
<feature type="region of interest" description="Disordered" evidence="10">
    <location>
        <begin position="568"/>
        <end position="732"/>
    </location>
</feature>
<dbReference type="SUPFAM" id="SSF57850">
    <property type="entry name" value="RING/U-box"/>
    <property type="match status" value="2"/>
</dbReference>
<evidence type="ECO:0000259" key="12">
    <source>
        <dbReference type="PROSITE" id="PS51873"/>
    </source>
</evidence>
<evidence type="ECO:0000256" key="8">
    <source>
        <dbReference type="ARBA" id="ARBA00022786"/>
    </source>
</evidence>
<protein>
    <recommendedName>
        <fullName evidence="3">RBR-type E3 ubiquitin transferase</fullName>
        <ecNumber evidence="3">2.3.2.31</ecNumber>
    </recommendedName>
</protein>
<dbReference type="FunFam" id="3.30.40.10:FF:000416">
    <property type="entry name" value="RBR-type E3 ubiquitin transferase"/>
    <property type="match status" value="1"/>
</dbReference>
<dbReference type="Pfam" id="PF05773">
    <property type="entry name" value="RWD"/>
    <property type="match status" value="1"/>
</dbReference>
<evidence type="ECO:0000256" key="6">
    <source>
        <dbReference type="ARBA" id="ARBA00022737"/>
    </source>
</evidence>
<evidence type="ECO:0000256" key="10">
    <source>
        <dbReference type="SAM" id="MobiDB-lite"/>
    </source>
</evidence>
<dbReference type="CDD" id="cd23134">
    <property type="entry name" value="RING-HC_ITT1-like"/>
    <property type="match status" value="1"/>
</dbReference>
<keyword evidence="4" id="KW-0808">Transferase</keyword>
<dbReference type="CDD" id="cd20354">
    <property type="entry name" value="Rcat_RBR_RNF14"/>
    <property type="match status" value="1"/>
</dbReference>
<evidence type="ECO:0000256" key="7">
    <source>
        <dbReference type="ARBA" id="ARBA00022771"/>
    </source>
</evidence>
<dbReference type="InterPro" id="IPR044066">
    <property type="entry name" value="TRIAD_supradom"/>
</dbReference>
<accession>A0AAV9Q4D2</accession>
<feature type="region of interest" description="Disordered" evidence="10">
    <location>
        <begin position="59"/>
        <end position="83"/>
    </location>
</feature>
<proteinExistence type="predicted"/>
<dbReference type="Gene3D" id="3.30.40.10">
    <property type="entry name" value="Zinc/RING finger domain, C3HC4 (zinc finger)"/>
    <property type="match status" value="1"/>
</dbReference>
<reference evidence="13 14" key="1">
    <citation type="submission" date="2023-06" db="EMBL/GenBank/DDBJ databases">
        <title>Black Yeasts Isolated from many extreme environments.</title>
        <authorList>
            <person name="Coleine C."/>
            <person name="Stajich J.E."/>
            <person name="Selbmann L."/>
        </authorList>
    </citation>
    <scope>NUCLEOTIDE SEQUENCE [LARGE SCALE GENOMIC DNA]</scope>
    <source>
        <strain evidence="13 14">CCFEE 5887</strain>
    </source>
</reference>
<dbReference type="PROSITE" id="PS51873">
    <property type="entry name" value="TRIAD"/>
    <property type="match status" value="1"/>
</dbReference>
<dbReference type="Pfam" id="PF26200">
    <property type="entry name" value="Rcat_RNF216"/>
    <property type="match status" value="1"/>
</dbReference>
<feature type="compositionally biased region" description="Pro residues" evidence="10">
    <location>
        <begin position="574"/>
        <end position="588"/>
    </location>
</feature>
<dbReference type="GO" id="GO:0016567">
    <property type="term" value="P:protein ubiquitination"/>
    <property type="evidence" value="ECO:0007669"/>
    <property type="project" value="InterPro"/>
</dbReference>
<organism evidence="13 14">
    <name type="scientific">Vermiconidia calcicola</name>
    <dbReference type="NCBI Taxonomy" id="1690605"/>
    <lineage>
        <taxon>Eukaryota</taxon>
        <taxon>Fungi</taxon>
        <taxon>Dikarya</taxon>
        <taxon>Ascomycota</taxon>
        <taxon>Pezizomycotina</taxon>
        <taxon>Dothideomycetes</taxon>
        <taxon>Dothideomycetidae</taxon>
        <taxon>Mycosphaerellales</taxon>
        <taxon>Extremaceae</taxon>
        <taxon>Vermiconidia</taxon>
    </lineage>
</organism>
<evidence type="ECO:0000259" key="11">
    <source>
        <dbReference type="PROSITE" id="PS50908"/>
    </source>
</evidence>
<feature type="domain" description="RING-type" evidence="12">
    <location>
        <begin position="200"/>
        <end position="474"/>
    </location>
</feature>